<dbReference type="PROSITE" id="PS50252">
    <property type="entry name" value="TBOX_3"/>
    <property type="match status" value="1"/>
</dbReference>
<dbReference type="InterPro" id="IPR001699">
    <property type="entry name" value="TF_T-box"/>
</dbReference>
<dbReference type="PANTHER" id="PTHR11267:SF106">
    <property type="entry name" value="T-RELATED PROTEIN"/>
    <property type="match status" value="1"/>
</dbReference>
<feature type="domain" description="T-box" evidence="8">
    <location>
        <begin position="28"/>
        <end position="200"/>
    </location>
</feature>
<dbReference type="SMART" id="SM00425">
    <property type="entry name" value="TBOX"/>
    <property type="match status" value="1"/>
</dbReference>
<dbReference type="SUPFAM" id="SSF49417">
    <property type="entry name" value="p53-like transcription factors"/>
    <property type="match status" value="1"/>
</dbReference>
<evidence type="ECO:0000256" key="7">
    <source>
        <dbReference type="PROSITE-ProRule" id="PRU00201"/>
    </source>
</evidence>
<evidence type="ECO:0000313" key="10">
    <source>
        <dbReference type="Proteomes" id="UP001160148"/>
    </source>
</evidence>
<dbReference type="CDD" id="cd20192">
    <property type="entry name" value="T-box_TBXT_TBX19-like"/>
    <property type="match status" value="1"/>
</dbReference>
<dbReference type="PRINTS" id="PR00937">
    <property type="entry name" value="TBOX"/>
</dbReference>
<keyword evidence="10" id="KW-1185">Reference proteome</keyword>
<evidence type="ECO:0000256" key="1">
    <source>
        <dbReference type="ARBA" id="ARBA00004123"/>
    </source>
</evidence>
<dbReference type="GO" id="GO:0001708">
    <property type="term" value="P:cell fate specification"/>
    <property type="evidence" value="ECO:0007669"/>
    <property type="project" value="TreeGrafter"/>
</dbReference>
<dbReference type="InterPro" id="IPR046360">
    <property type="entry name" value="T-box_DNA-bd"/>
</dbReference>
<keyword evidence="5" id="KW-0804">Transcription</keyword>
<dbReference type="InterPro" id="IPR018186">
    <property type="entry name" value="TF_T-box_CS"/>
</dbReference>
<dbReference type="PRINTS" id="PR00938">
    <property type="entry name" value="BRACHYURY"/>
</dbReference>
<comment type="subcellular location">
    <subcellularLocation>
        <location evidence="1 7">Nucleus</location>
    </subcellularLocation>
</comment>
<organism evidence="9 10">
    <name type="scientific">Macrosiphum euphorbiae</name>
    <name type="common">potato aphid</name>
    <dbReference type="NCBI Taxonomy" id="13131"/>
    <lineage>
        <taxon>Eukaryota</taxon>
        <taxon>Metazoa</taxon>
        <taxon>Ecdysozoa</taxon>
        <taxon>Arthropoda</taxon>
        <taxon>Hexapoda</taxon>
        <taxon>Insecta</taxon>
        <taxon>Pterygota</taxon>
        <taxon>Neoptera</taxon>
        <taxon>Paraneoptera</taxon>
        <taxon>Hemiptera</taxon>
        <taxon>Sternorrhyncha</taxon>
        <taxon>Aphidomorpha</taxon>
        <taxon>Aphidoidea</taxon>
        <taxon>Aphididae</taxon>
        <taxon>Macrosiphini</taxon>
        <taxon>Macrosiphum</taxon>
    </lineage>
</organism>
<evidence type="ECO:0000259" key="8">
    <source>
        <dbReference type="PROSITE" id="PS50252"/>
    </source>
</evidence>
<proteinExistence type="predicted"/>
<dbReference type="GO" id="GO:0000978">
    <property type="term" value="F:RNA polymerase II cis-regulatory region sequence-specific DNA binding"/>
    <property type="evidence" value="ECO:0007669"/>
    <property type="project" value="InterPro"/>
</dbReference>
<dbReference type="Proteomes" id="UP001160148">
    <property type="component" value="Unassembled WGS sequence"/>
</dbReference>
<keyword evidence="4 7" id="KW-0238">DNA-binding</keyword>
<dbReference type="GO" id="GO:0001707">
    <property type="term" value="P:mesoderm formation"/>
    <property type="evidence" value="ECO:0007669"/>
    <property type="project" value="TreeGrafter"/>
</dbReference>
<dbReference type="Gene3D" id="2.60.40.820">
    <property type="entry name" value="Transcription factor, T-box"/>
    <property type="match status" value="1"/>
</dbReference>
<dbReference type="PROSITE" id="PS01283">
    <property type="entry name" value="TBOX_1"/>
    <property type="match status" value="1"/>
</dbReference>
<dbReference type="AlphaFoldDB" id="A0AAV0VXG0"/>
<dbReference type="GO" id="GO:0000981">
    <property type="term" value="F:DNA-binding transcription factor activity, RNA polymerase II-specific"/>
    <property type="evidence" value="ECO:0007669"/>
    <property type="project" value="TreeGrafter"/>
</dbReference>
<evidence type="ECO:0000256" key="3">
    <source>
        <dbReference type="ARBA" id="ARBA00023015"/>
    </source>
</evidence>
<evidence type="ECO:0000313" key="9">
    <source>
        <dbReference type="EMBL" id="CAI6348888.1"/>
    </source>
</evidence>
<evidence type="ECO:0000256" key="6">
    <source>
        <dbReference type="ARBA" id="ARBA00023242"/>
    </source>
</evidence>
<dbReference type="InterPro" id="IPR008967">
    <property type="entry name" value="p53-like_TF_DNA-bd_sf"/>
</dbReference>
<dbReference type="Pfam" id="PF00907">
    <property type="entry name" value="T-box"/>
    <property type="match status" value="1"/>
</dbReference>
<evidence type="ECO:0000256" key="2">
    <source>
        <dbReference type="ARBA" id="ARBA00022473"/>
    </source>
</evidence>
<name>A0AAV0VXG0_9HEMI</name>
<dbReference type="GO" id="GO:0000785">
    <property type="term" value="C:chromatin"/>
    <property type="evidence" value="ECO:0007669"/>
    <property type="project" value="TreeGrafter"/>
</dbReference>
<accession>A0AAV0VXG0</accession>
<evidence type="ECO:0000256" key="5">
    <source>
        <dbReference type="ARBA" id="ARBA00023163"/>
    </source>
</evidence>
<sequence length="302" mass="35025">MNINAREITSSELQNLTWGKRHPVRSRLLDAQLWSEFLAINNEMIVTKTGRRMFPVIKTQVTGLCPGDMYTVFLEFVQVVGQRWKYINSEWSPTTTSDPATKNPFYKHPESPNFGKHWMDQPISFAKIKLTNRPDNPGQTHLNSLHQYETKLHIVKVGDPDDVQIFAMPQTRFMAVTAYQNEEVTKLKIKYNPFAKAFKDTKVKSEEKDRREHQDVYQPALGYESNLNFSHHENYNATTTSDDWLSQYGGQREPMNRCQCTACYFVRPQVNHKKCVPINSSGQDYEHTTYQPSSYSWTQLGG</sequence>
<comment type="caution">
    <text evidence="9">The sequence shown here is derived from an EMBL/GenBank/DDBJ whole genome shotgun (WGS) entry which is preliminary data.</text>
</comment>
<dbReference type="GO" id="GO:0045893">
    <property type="term" value="P:positive regulation of DNA-templated transcription"/>
    <property type="evidence" value="ECO:0007669"/>
    <property type="project" value="InterPro"/>
</dbReference>
<dbReference type="EMBL" id="CARXXK010000001">
    <property type="protein sequence ID" value="CAI6348888.1"/>
    <property type="molecule type" value="Genomic_DNA"/>
</dbReference>
<dbReference type="GO" id="GO:0003007">
    <property type="term" value="P:heart morphogenesis"/>
    <property type="evidence" value="ECO:0007669"/>
    <property type="project" value="TreeGrafter"/>
</dbReference>
<keyword evidence="2" id="KW-0217">Developmental protein</keyword>
<comment type="caution">
    <text evidence="7">Lacks conserved residue(s) required for the propagation of feature annotation.</text>
</comment>
<dbReference type="InterPro" id="IPR036960">
    <property type="entry name" value="T-box_sf"/>
</dbReference>
<evidence type="ECO:0000256" key="4">
    <source>
        <dbReference type="ARBA" id="ARBA00023125"/>
    </source>
</evidence>
<dbReference type="GO" id="GO:0005634">
    <property type="term" value="C:nucleus"/>
    <property type="evidence" value="ECO:0007669"/>
    <property type="project" value="UniProtKB-SubCell"/>
</dbReference>
<reference evidence="9 10" key="1">
    <citation type="submission" date="2023-01" db="EMBL/GenBank/DDBJ databases">
        <authorList>
            <person name="Whitehead M."/>
        </authorList>
    </citation>
    <scope>NUCLEOTIDE SEQUENCE [LARGE SCALE GENOMIC DNA]</scope>
</reference>
<keyword evidence="6 7" id="KW-0539">Nucleus</keyword>
<dbReference type="PANTHER" id="PTHR11267">
    <property type="entry name" value="T-BOX PROTEIN-RELATED"/>
    <property type="match status" value="1"/>
</dbReference>
<protein>
    <recommendedName>
        <fullName evidence="8">T-box domain-containing protein</fullName>
    </recommendedName>
</protein>
<keyword evidence="3" id="KW-0805">Transcription regulation</keyword>
<gene>
    <name evidence="9" type="ORF">MEUPH1_LOCUS5518</name>
</gene>
<dbReference type="InterPro" id="IPR002070">
    <property type="entry name" value="TF_Brachyury"/>
</dbReference>